<dbReference type="Proteomes" id="UP000202160">
    <property type="component" value="Segment"/>
</dbReference>
<proteinExistence type="predicted"/>
<dbReference type="GeneID" id="28378693"/>
<dbReference type="OrthoDB" id="14787at10239"/>
<evidence type="ECO:0000313" key="3">
    <source>
        <dbReference type="Proteomes" id="UP000202160"/>
    </source>
</evidence>
<reference evidence="2 3" key="1">
    <citation type="submission" date="2016-03" db="EMBL/GenBank/DDBJ databases">
        <authorList>
            <person name="Montgomery M.T."/>
            <person name="Guerrero C.A."/>
            <person name="Mavrich T.N."/>
            <person name="Pope W.H."/>
            <person name="Garlena R.A."/>
            <person name="Russell D.A."/>
            <person name="Jacobs-Sera D."/>
            <person name="Hendrix R.W."/>
            <person name="Hatfull G.F."/>
        </authorList>
    </citation>
    <scope>NUCLEOTIDE SEQUENCE [LARGE SCALE GENOMIC DNA]</scope>
</reference>
<sequence length="129" mass="14902">MEDREFFDTLYSEWSKTTGAGERYLIVEKVEYDPDLDYMTSWDVWAISFEDEGDRTLVATFEKEADADFFAAIHGCFGDLVRRLHEALDEADRADERRDEAEGQLAEEILNSQELSHQLAALEEGLDLR</sequence>
<gene>
    <name evidence="2" type="primary">41</name>
    <name evidence="2" type="ORF">PBI_SOUPS_41</name>
</gene>
<evidence type="ECO:0000256" key="1">
    <source>
        <dbReference type="SAM" id="Coils"/>
    </source>
</evidence>
<dbReference type="RefSeq" id="YP_009269339.1">
    <property type="nucleotide sequence ID" value="NC_030698.1"/>
</dbReference>
<organism evidence="2 3">
    <name type="scientific">Gordonia phage Soups</name>
    <dbReference type="NCBI Taxonomy" id="1838079"/>
    <lineage>
        <taxon>Viruses</taxon>
        <taxon>Duplodnaviria</taxon>
        <taxon>Heunggongvirae</taxon>
        <taxon>Uroviricota</taxon>
        <taxon>Caudoviricetes</taxon>
        <taxon>Soupsvirus</taxon>
        <taxon>Soupsvirus soups</taxon>
    </lineage>
</organism>
<feature type="coiled-coil region" evidence="1">
    <location>
        <begin position="84"/>
        <end position="111"/>
    </location>
</feature>
<keyword evidence="3" id="KW-1185">Reference proteome</keyword>
<dbReference type="KEGG" id="vg:28378693"/>
<name>A0A160DFZ7_9CAUD</name>
<dbReference type="EMBL" id="KU998249">
    <property type="protein sequence ID" value="ANA86976.1"/>
    <property type="molecule type" value="Genomic_DNA"/>
</dbReference>
<accession>A0A160DFZ7</accession>
<keyword evidence="1" id="KW-0175">Coiled coil</keyword>
<protein>
    <submittedName>
        <fullName evidence="2">Uncharacterized protein</fullName>
    </submittedName>
</protein>
<evidence type="ECO:0000313" key="2">
    <source>
        <dbReference type="EMBL" id="ANA86976.1"/>
    </source>
</evidence>